<feature type="compositionally biased region" description="Low complexity" evidence="2">
    <location>
        <begin position="752"/>
        <end position="767"/>
    </location>
</feature>
<proteinExistence type="predicted"/>
<feature type="compositionally biased region" description="Low complexity" evidence="2">
    <location>
        <begin position="1"/>
        <end position="25"/>
    </location>
</feature>
<dbReference type="AlphaFoldDB" id="A0A8D8UT43"/>
<feature type="compositionally biased region" description="Low complexity" evidence="2">
    <location>
        <begin position="187"/>
        <end position="219"/>
    </location>
</feature>
<dbReference type="Pfam" id="PF15336">
    <property type="entry name" value="Auts2"/>
    <property type="match status" value="1"/>
</dbReference>
<protein>
    <submittedName>
        <fullName evidence="3">Autism susceptibility gene 2 protein</fullName>
    </submittedName>
</protein>
<feature type="compositionally biased region" description="Low complexity" evidence="2">
    <location>
        <begin position="42"/>
        <end position="62"/>
    </location>
</feature>
<evidence type="ECO:0000256" key="2">
    <source>
        <dbReference type="SAM" id="MobiDB-lite"/>
    </source>
</evidence>
<dbReference type="EMBL" id="HBUF01349811">
    <property type="protein sequence ID" value="CAG6712825.1"/>
    <property type="molecule type" value="Transcribed_RNA"/>
</dbReference>
<feature type="compositionally biased region" description="Basic residues" evidence="2">
    <location>
        <begin position="345"/>
        <end position="356"/>
    </location>
</feature>
<keyword evidence="1" id="KW-0597">Phosphoprotein</keyword>
<feature type="compositionally biased region" description="Basic and acidic residues" evidence="2">
    <location>
        <begin position="599"/>
        <end position="633"/>
    </location>
</feature>
<feature type="region of interest" description="Disordered" evidence="2">
    <location>
        <begin position="557"/>
        <end position="779"/>
    </location>
</feature>
<name>A0A8D8UT43_9HEMI</name>
<feature type="compositionally biased region" description="Pro residues" evidence="2">
    <location>
        <begin position="248"/>
        <end position="276"/>
    </location>
</feature>
<feature type="compositionally biased region" description="Low complexity" evidence="2">
    <location>
        <begin position="635"/>
        <end position="655"/>
    </location>
</feature>
<feature type="compositionally biased region" description="Low complexity" evidence="2">
    <location>
        <begin position="128"/>
        <end position="151"/>
    </location>
</feature>
<feature type="region of interest" description="Disordered" evidence="2">
    <location>
        <begin position="1"/>
        <end position="282"/>
    </location>
</feature>
<feature type="region of interest" description="Disordered" evidence="2">
    <location>
        <begin position="481"/>
        <end position="533"/>
    </location>
</feature>
<feature type="region of interest" description="Disordered" evidence="2">
    <location>
        <begin position="312"/>
        <end position="336"/>
    </location>
</feature>
<feature type="compositionally biased region" description="Pro residues" evidence="2">
    <location>
        <begin position="26"/>
        <end position="41"/>
    </location>
</feature>
<dbReference type="PANTHER" id="PTHR14429">
    <property type="entry name" value="FIBROSIN FAMILY MEMBER"/>
    <property type="match status" value="1"/>
</dbReference>
<reference evidence="3" key="1">
    <citation type="submission" date="2021-05" db="EMBL/GenBank/DDBJ databases">
        <authorList>
            <person name="Alioto T."/>
            <person name="Alioto T."/>
            <person name="Gomez Garrido J."/>
        </authorList>
    </citation>
    <scope>NUCLEOTIDE SEQUENCE</scope>
</reference>
<sequence length="857" mass="89792">MSSTAHSSSRLTSRSPSSTTLSSSHKPPPPGGGGGSHPPPGSHQLSHPPHPHSQSPVSTPSGGVPPGGPGGPPPTSCVSSIASQSSQMSQSLGVSSASAGPVSSLSRLVHSPRDMSPTSSNRGNGDNSYSSSVSSLSRSSSGVLTTPTIRHTPPPTGPPLGVGAPPHSQSSLVPSSYPSSKPPPPVMSSTPPVWVSSSSGVSSISSPLSSVPSVHPTPSRGTPTQQSYLTPLGAPESHPSVQQQQVQPAPPNSSAPPPSVGGGVPPPIVAAPPAPPSVVQANPNPFSAESLFQTHNHTDLLRRELDSRFLASSGDPHHRPGLGAVPGAPPTVSSVSPYNLRTEMHHHQHQHTHVHQHAPLMPPPPLGAAGLYPPGLFKDIPKLGGVDSPFYRHSLALSTYPPGFGLHHPGLTPAPHTATPFAPPNQYTSFTPKQLTEPPKPKPMKTGKWNAMHVRIAWEIYNHQQKALAQESKGLKASTLPSASDLLRPPTHLLPPGPGRGPTDRVGGPLGHPGHYDTSGGGGGPPPPSAASVLSPFSSLNMFSRYGPSVPSFPPLSSFTSSPLTDPWSRLQASRPLPYSTPAPPPTSTSSSPWSLKPDPVELEREKERERERDKERERIRDRERVRREDKQRRLLQQQQQQATQQKNAAAAAQQLHRDRSPLRTSPHPSLSSSHPSLSSSHPSLSSSHPSLTSSHPSLSSSKAPTSQEEQDAVMMQMSRAGLMAPYGLGSRSSGLPPSPSSRVGPGPPPGSLTGHHPGLHHSSPGSRGVVSGYPPPPTPWDAFRYDPLRYNPLMAAAFQREEEERAKLFGAQFVPPGAHLRPGPGKVPSPATSRMMGGPPPQDIKKEETTAAGPGR</sequence>
<evidence type="ECO:0000313" key="3">
    <source>
        <dbReference type="EMBL" id="CAG6712825.1"/>
    </source>
</evidence>
<feature type="compositionally biased region" description="Low complexity" evidence="2">
    <location>
        <begin position="728"/>
        <end position="745"/>
    </location>
</feature>
<dbReference type="InterPro" id="IPR023246">
    <property type="entry name" value="AUTS2"/>
</dbReference>
<feature type="region of interest" description="Disordered" evidence="2">
    <location>
        <begin position="814"/>
        <end position="857"/>
    </location>
</feature>
<organism evidence="3">
    <name type="scientific">Cacopsylla melanoneura</name>
    <dbReference type="NCBI Taxonomy" id="428564"/>
    <lineage>
        <taxon>Eukaryota</taxon>
        <taxon>Metazoa</taxon>
        <taxon>Ecdysozoa</taxon>
        <taxon>Arthropoda</taxon>
        <taxon>Hexapoda</taxon>
        <taxon>Insecta</taxon>
        <taxon>Pterygota</taxon>
        <taxon>Neoptera</taxon>
        <taxon>Paraneoptera</taxon>
        <taxon>Hemiptera</taxon>
        <taxon>Sternorrhyncha</taxon>
        <taxon>Psylloidea</taxon>
        <taxon>Psyllidae</taxon>
        <taxon>Psyllinae</taxon>
        <taxon>Cacopsylla</taxon>
    </lineage>
</organism>
<feature type="compositionally biased region" description="Polar residues" evidence="2">
    <location>
        <begin position="220"/>
        <end position="229"/>
    </location>
</feature>
<feature type="compositionally biased region" description="Low complexity" evidence="2">
    <location>
        <begin position="76"/>
        <end position="106"/>
    </location>
</feature>
<feature type="compositionally biased region" description="Low complexity" evidence="2">
    <location>
        <begin position="159"/>
        <end position="179"/>
    </location>
</feature>
<evidence type="ECO:0000256" key="1">
    <source>
        <dbReference type="ARBA" id="ARBA00022553"/>
    </source>
</evidence>
<feature type="region of interest" description="Disordered" evidence="2">
    <location>
        <begin position="345"/>
        <end position="364"/>
    </location>
</feature>
<feature type="compositionally biased region" description="Low complexity" evidence="2">
    <location>
        <begin position="557"/>
        <end position="567"/>
    </location>
</feature>
<accession>A0A8D8UT43</accession>
<feature type="compositionally biased region" description="Low complexity" evidence="2">
    <location>
        <begin position="663"/>
        <end position="702"/>
    </location>
</feature>
<feature type="compositionally biased region" description="Pro residues" evidence="2">
    <location>
        <begin position="66"/>
        <end position="75"/>
    </location>
</feature>
<feature type="compositionally biased region" description="Polar residues" evidence="2">
    <location>
        <begin position="116"/>
        <end position="127"/>
    </location>
</feature>
<dbReference type="PANTHER" id="PTHR14429:SF22">
    <property type="entry name" value="AGAP013055-PA"/>
    <property type="match status" value="1"/>
</dbReference>